<evidence type="ECO:0000313" key="2">
    <source>
        <dbReference type="EMBL" id="PKI18283.1"/>
    </source>
</evidence>
<sequence>MKRVLTLELFMLLPNLQTISVDDCEEMKEVIGGQELDHGVTSSLFLSPIPAASPDDQLSTRKLTLELSFLPKLESICSWTGLRDLIHVIKIKRCPKLKGIEMLDDASPPPALKEM</sequence>
<accession>A0A2I0HFN1</accession>
<evidence type="ECO:0000313" key="3">
    <source>
        <dbReference type="Proteomes" id="UP000233551"/>
    </source>
</evidence>
<dbReference type="Proteomes" id="UP000233551">
    <property type="component" value="Unassembled WGS sequence"/>
</dbReference>
<feature type="chain" id="PRO_5014188981" evidence="1">
    <location>
        <begin position="21"/>
        <end position="115"/>
    </location>
</feature>
<feature type="non-terminal residue" evidence="2">
    <location>
        <position position="115"/>
    </location>
</feature>
<organism evidence="2 3">
    <name type="scientific">Punica granatum</name>
    <name type="common">Pomegranate</name>
    <dbReference type="NCBI Taxonomy" id="22663"/>
    <lineage>
        <taxon>Eukaryota</taxon>
        <taxon>Viridiplantae</taxon>
        <taxon>Streptophyta</taxon>
        <taxon>Embryophyta</taxon>
        <taxon>Tracheophyta</taxon>
        <taxon>Spermatophyta</taxon>
        <taxon>Magnoliopsida</taxon>
        <taxon>eudicotyledons</taxon>
        <taxon>Gunneridae</taxon>
        <taxon>Pentapetalae</taxon>
        <taxon>rosids</taxon>
        <taxon>malvids</taxon>
        <taxon>Myrtales</taxon>
        <taxon>Lythraceae</taxon>
        <taxon>Punica</taxon>
    </lineage>
</organism>
<dbReference type="EMBL" id="PGOL01039907">
    <property type="protein sequence ID" value="PKI18283.1"/>
    <property type="molecule type" value="Genomic_DNA"/>
</dbReference>
<dbReference type="AlphaFoldDB" id="A0A2I0HFN1"/>
<keyword evidence="3" id="KW-1185">Reference proteome</keyword>
<evidence type="ECO:0000256" key="1">
    <source>
        <dbReference type="SAM" id="SignalP"/>
    </source>
</evidence>
<comment type="caution">
    <text evidence="2">The sequence shown here is derived from an EMBL/GenBank/DDBJ whole genome shotgun (WGS) entry which is preliminary data.</text>
</comment>
<name>A0A2I0HFN1_PUNGR</name>
<keyword evidence="1" id="KW-0732">Signal</keyword>
<gene>
    <name evidence="2" type="ORF">CRG98_049443</name>
</gene>
<feature type="signal peptide" evidence="1">
    <location>
        <begin position="1"/>
        <end position="20"/>
    </location>
</feature>
<proteinExistence type="predicted"/>
<reference evidence="2 3" key="1">
    <citation type="submission" date="2017-11" db="EMBL/GenBank/DDBJ databases">
        <title>De-novo sequencing of pomegranate (Punica granatum L.) genome.</title>
        <authorList>
            <person name="Akparov Z."/>
            <person name="Amiraslanov A."/>
            <person name="Hajiyeva S."/>
            <person name="Abbasov M."/>
            <person name="Kaur K."/>
            <person name="Hamwieh A."/>
            <person name="Solovyev V."/>
            <person name="Salamov A."/>
            <person name="Braich B."/>
            <person name="Kosarev P."/>
            <person name="Mahmoud A."/>
            <person name="Hajiyev E."/>
            <person name="Babayeva S."/>
            <person name="Izzatullayeva V."/>
            <person name="Mammadov A."/>
            <person name="Mammadov A."/>
            <person name="Sharifova S."/>
            <person name="Ojaghi J."/>
            <person name="Eynullazada K."/>
            <person name="Bayramov B."/>
            <person name="Abdulazimova A."/>
            <person name="Shahmuradov I."/>
        </authorList>
    </citation>
    <scope>NUCLEOTIDE SEQUENCE [LARGE SCALE GENOMIC DNA]</scope>
    <source>
        <strain evidence="3">cv. AG2017</strain>
        <tissue evidence="2">Leaf</tissue>
    </source>
</reference>
<protein>
    <submittedName>
        <fullName evidence="2">Uncharacterized protein</fullName>
    </submittedName>
</protein>